<dbReference type="EMBL" id="JALJOR010000009">
    <property type="protein sequence ID" value="KAK9811861.1"/>
    <property type="molecule type" value="Genomic_DNA"/>
</dbReference>
<protein>
    <submittedName>
        <fullName evidence="1">Uncharacterized protein</fullName>
    </submittedName>
</protein>
<gene>
    <name evidence="1" type="ORF">WJX72_011325</name>
</gene>
<comment type="caution">
    <text evidence="1">The sequence shown here is derived from an EMBL/GenBank/DDBJ whole genome shotgun (WGS) entry which is preliminary data.</text>
</comment>
<evidence type="ECO:0000313" key="2">
    <source>
        <dbReference type="Proteomes" id="UP001489004"/>
    </source>
</evidence>
<organism evidence="1 2">
    <name type="scientific">[Myrmecia] bisecta</name>
    <dbReference type="NCBI Taxonomy" id="41462"/>
    <lineage>
        <taxon>Eukaryota</taxon>
        <taxon>Viridiplantae</taxon>
        <taxon>Chlorophyta</taxon>
        <taxon>core chlorophytes</taxon>
        <taxon>Trebouxiophyceae</taxon>
        <taxon>Trebouxiales</taxon>
        <taxon>Trebouxiaceae</taxon>
        <taxon>Myrmecia</taxon>
    </lineage>
</organism>
<dbReference type="Proteomes" id="UP001489004">
    <property type="component" value="Unassembled WGS sequence"/>
</dbReference>
<evidence type="ECO:0000313" key="1">
    <source>
        <dbReference type="EMBL" id="KAK9811861.1"/>
    </source>
</evidence>
<reference evidence="1 2" key="1">
    <citation type="journal article" date="2024" name="Nat. Commun.">
        <title>Phylogenomics reveals the evolutionary origins of lichenization in chlorophyte algae.</title>
        <authorList>
            <person name="Puginier C."/>
            <person name="Libourel C."/>
            <person name="Otte J."/>
            <person name="Skaloud P."/>
            <person name="Haon M."/>
            <person name="Grisel S."/>
            <person name="Petersen M."/>
            <person name="Berrin J.G."/>
            <person name="Delaux P.M."/>
            <person name="Dal Grande F."/>
            <person name="Keller J."/>
        </authorList>
    </citation>
    <scope>NUCLEOTIDE SEQUENCE [LARGE SCALE GENOMIC DNA]</scope>
    <source>
        <strain evidence="1 2">SAG 2043</strain>
    </source>
</reference>
<dbReference type="AlphaFoldDB" id="A0AAW1PTW9"/>
<keyword evidence="2" id="KW-1185">Reference proteome</keyword>
<sequence>MVAAANAYHYKLFNCTASPPQPSRFQAACASPNNCAVEYTQPLDGSAQQFGGPSPGGSHYHRAKVCPEGTLAHAFEAV</sequence>
<accession>A0AAW1PTW9</accession>
<name>A0AAW1PTW9_9CHLO</name>
<proteinExistence type="predicted"/>